<feature type="region of interest" description="Disordered" evidence="1">
    <location>
        <begin position="417"/>
        <end position="459"/>
    </location>
</feature>
<feature type="region of interest" description="Disordered" evidence="1">
    <location>
        <begin position="166"/>
        <end position="197"/>
    </location>
</feature>
<keyword evidence="3" id="KW-1185">Reference proteome</keyword>
<dbReference type="AlphaFoldDB" id="A0A0M3HZQ6"/>
<feature type="region of interest" description="Disordered" evidence="1">
    <location>
        <begin position="612"/>
        <end position="646"/>
    </location>
</feature>
<feature type="region of interest" description="Disordered" evidence="1">
    <location>
        <begin position="1"/>
        <end position="26"/>
    </location>
</feature>
<feature type="transmembrane region" description="Helical" evidence="2">
    <location>
        <begin position="463"/>
        <end position="486"/>
    </location>
</feature>
<feature type="region of interest" description="Disordered" evidence="1">
    <location>
        <begin position="382"/>
        <end position="401"/>
    </location>
</feature>
<evidence type="ECO:0000256" key="1">
    <source>
        <dbReference type="SAM" id="MobiDB-lite"/>
    </source>
</evidence>
<protein>
    <submittedName>
        <fullName evidence="4">Flocculation protein FLO11-like</fullName>
    </submittedName>
</protein>
<proteinExistence type="predicted"/>
<evidence type="ECO:0000256" key="2">
    <source>
        <dbReference type="SAM" id="Phobius"/>
    </source>
</evidence>
<dbReference type="Proteomes" id="UP000036681">
    <property type="component" value="Unplaced"/>
</dbReference>
<keyword evidence="2" id="KW-0472">Membrane</keyword>
<feature type="compositionally biased region" description="Basic and acidic residues" evidence="1">
    <location>
        <begin position="630"/>
        <end position="646"/>
    </location>
</feature>
<evidence type="ECO:0000313" key="3">
    <source>
        <dbReference type="Proteomes" id="UP000036681"/>
    </source>
</evidence>
<evidence type="ECO:0000313" key="4">
    <source>
        <dbReference type="WBParaSite" id="ALUE_0000923001-mRNA-1"/>
    </source>
</evidence>
<accession>A0A0M3HZQ6</accession>
<reference evidence="4" key="1">
    <citation type="submission" date="2016-03" db="UniProtKB">
        <authorList>
            <consortium name="WormBaseParasite"/>
        </authorList>
    </citation>
    <scope>IDENTIFICATION</scope>
</reference>
<sequence>MNVSNMHKWRKVPPKANSHESSRLRGQNTKVLQSMNVLPKQIREPHHDTFSGKTPTVNRNDFEDHMKHVSTLNALKSTTTGKRDELVATSKRGLEGSAATNSSSQPHNVTALSTVSRKLTTTVTSFKSSIAATLSAPGQILQKTATKFAKRSTEGMKRKTTNALKTTETAIESKEGPSKYSKKTKEKAAASETHTPKSVSTVAASNASTLPLISLSTIKGFEISTSPLRLSHKPSTIGINIIRENITSSSKRTTVFKKTSPRLTTKVGLDREHELALSQTNTTSKAELTPPQTNTTAKSIVQTTHIGSKIPQRLPTKIKEIPQKPQWILLPQTKSTSRGIKAKKTSILTTTTTTTQAIIRTTTSTAVTSTTIVNTTITTTSVGTTTSATGTSPSASISISTSISGSTSITTTKATAVTRRTKQPVLPPTKKPKKSKIAKIPSLESPEETKRGDPDKSGGKGALIAGIVIGMVIIVAVVFASLFITFQIKRRQAEHQQQQQQGQPAATDGNSDYGTINSILNDPKSNMMESEWAPDKIKASQFTYKGPLQIPFKQPLILKRGNEKNTWFQKHELEDEKPASQHESQHVQFDDALNEVHEMGSEVEVIVFGGRQKKATKTGKASTRYKHVPARVDTKEKQAQIAIREP</sequence>
<feature type="compositionally biased region" description="Basic and acidic residues" evidence="1">
    <location>
        <begin position="447"/>
        <end position="458"/>
    </location>
</feature>
<organism evidence="3 4">
    <name type="scientific">Ascaris lumbricoides</name>
    <name type="common">Giant roundworm</name>
    <dbReference type="NCBI Taxonomy" id="6252"/>
    <lineage>
        <taxon>Eukaryota</taxon>
        <taxon>Metazoa</taxon>
        <taxon>Ecdysozoa</taxon>
        <taxon>Nematoda</taxon>
        <taxon>Chromadorea</taxon>
        <taxon>Rhabditida</taxon>
        <taxon>Spirurina</taxon>
        <taxon>Ascaridomorpha</taxon>
        <taxon>Ascaridoidea</taxon>
        <taxon>Ascarididae</taxon>
        <taxon>Ascaris</taxon>
    </lineage>
</organism>
<name>A0A0M3HZQ6_ASCLU</name>
<keyword evidence="2" id="KW-0812">Transmembrane</keyword>
<dbReference type="WBParaSite" id="ALUE_0000923001-mRNA-1">
    <property type="protein sequence ID" value="ALUE_0000923001-mRNA-1"/>
    <property type="gene ID" value="ALUE_0000923001"/>
</dbReference>
<feature type="compositionally biased region" description="Basic residues" evidence="1">
    <location>
        <begin position="612"/>
        <end position="629"/>
    </location>
</feature>
<keyword evidence="2" id="KW-1133">Transmembrane helix</keyword>